<sequence length="325" mass="36666">MKRRKWIPVCAALLFGCCLALGPGAKAPGAQVEAKSKVVKKDRTPKEPGSSDLKVVQTVTKLSSRRWIQSFTYDSRYYYFIQMTKPSVGNLRVTRVKYKGLGKYTKAKMDLRGFGHATNLDCSVYNGRTYLWTGSNAAKGSDVSRAVSCFTFQKNRILKKNGSIYYRIPKGTDGKYVTNVYPAVSADSSQLGVRFTYQGMQYFQIYKLENGTRIDVRNPIEQVVLPPTSGDFQGFDIDGSTIATIEGSPRKSFLKSYDRSRKYQPTIIRTWNLRTGAMTRRVIKGAARLSFREPEGVKIMENGKLRIMYVSNTLTNQSCNIYDVK</sequence>
<dbReference type="InterPro" id="IPR048799">
    <property type="entry name" value="P68_RBP_TagC-like_beta-prop"/>
</dbReference>
<gene>
    <name evidence="3" type="ORF">H9849_08210</name>
</gene>
<comment type="caution">
    <text evidence="3">The sequence shown here is derived from an EMBL/GenBank/DDBJ whole genome shotgun (WGS) entry which is preliminary data.</text>
</comment>
<evidence type="ECO:0000256" key="1">
    <source>
        <dbReference type="SAM" id="SignalP"/>
    </source>
</evidence>
<accession>A0A9D1X5H4</accession>
<dbReference type="PROSITE" id="PS51257">
    <property type="entry name" value="PROKAR_LIPOPROTEIN"/>
    <property type="match status" value="1"/>
</dbReference>
<protein>
    <recommendedName>
        <fullName evidence="2">P68 RBP/TagC-like beta-propeller domain-containing protein</fullName>
    </recommendedName>
</protein>
<feature type="chain" id="PRO_5038781494" description="P68 RBP/TagC-like beta-propeller domain-containing protein" evidence="1">
    <location>
        <begin position="21"/>
        <end position="325"/>
    </location>
</feature>
<feature type="signal peptide" evidence="1">
    <location>
        <begin position="1"/>
        <end position="20"/>
    </location>
</feature>
<name>A0A9D1X5H4_9FIRM</name>
<reference evidence="3" key="2">
    <citation type="submission" date="2021-04" db="EMBL/GenBank/DDBJ databases">
        <authorList>
            <person name="Gilroy R."/>
        </authorList>
    </citation>
    <scope>NUCLEOTIDE SEQUENCE</scope>
    <source>
        <strain evidence="3">ChiSxjej3B15-1167</strain>
    </source>
</reference>
<evidence type="ECO:0000313" key="4">
    <source>
        <dbReference type="Proteomes" id="UP000886805"/>
    </source>
</evidence>
<keyword evidence="1" id="KW-0732">Signal</keyword>
<evidence type="ECO:0000259" key="2">
    <source>
        <dbReference type="Pfam" id="PF21311"/>
    </source>
</evidence>
<feature type="domain" description="P68 RBP/TagC-like beta-propeller" evidence="2">
    <location>
        <begin position="69"/>
        <end position="302"/>
    </location>
</feature>
<proteinExistence type="predicted"/>
<dbReference type="Pfam" id="PF21311">
    <property type="entry name" value="Phage_RBD_prop"/>
    <property type="match status" value="1"/>
</dbReference>
<organism evidence="3 4">
    <name type="scientific">Candidatus Anaerobutyricum stercoripullorum</name>
    <dbReference type="NCBI Taxonomy" id="2838456"/>
    <lineage>
        <taxon>Bacteria</taxon>
        <taxon>Bacillati</taxon>
        <taxon>Bacillota</taxon>
        <taxon>Clostridia</taxon>
        <taxon>Lachnospirales</taxon>
        <taxon>Lachnospiraceae</taxon>
        <taxon>Anaerobutyricum</taxon>
    </lineage>
</organism>
<dbReference type="Proteomes" id="UP000886805">
    <property type="component" value="Unassembled WGS sequence"/>
</dbReference>
<reference evidence="3" key="1">
    <citation type="journal article" date="2021" name="PeerJ">
        <title>Extensive microbial diversity within the chicken gut microbiome revealed by metagenomics and culture.</title>
        <authorList>
            <person name="Gilroy R."/>
            <person name="Ravi A."/>
            <person name="Getino M."/>
            <person name="Pursley I."/>
            <person name="Horton D.L."/>
            <person name="Alikhan N.F."/>
            <person name="Baker D."/>
            <person name="Gharbi K."/>
            <person name="Hall N."/>
            <person name="Watson M."/>
            <person name="Adriaenssens E.M."/>
            <person name="Foster-Nyarko E."/>
            <person name="Jarju S."/>
            <person name="Secka A."/>
            <person name="Antonio M."/>
            <person name="Oren A."/>
            <person name="Chaudhuri R.R."/>
            <person name="La Ragione R."/>
            <person name="Hildebrand F."/>
            <person name="Pallen M.J."/>
        </authorList>
    </citation>
    <scope>NUCLEOTIDE SEQUENCE</scope>
    <source>
        <strain evidence="3">ChiSxjej3B15-1167</strain>
    </source>
</reference>
<dbReference type="EMBL" id="DXEQ01000243">
    <property type="protein sequence ID" value="HIX72990.1"/>
    <property type="molecule type" value="Genomic_DNA"/>
</dbReference>
<dbReference type="AlphaFoldDB" id="A0A9D1X5H4"/>
<evidence type="ECO:0000313" key="3">
    <source>
        <dbReference type="EMBL" id="HIX72990.1"/>
    </source>
</evidence>